<dbReference type="RefSeq" id="WP_014101643.1">
    <property type="nucleotide sequence ID" value="NC_016026.1"/>
</dbReference>
<name>G2KMN3_MICAA</name>
<proteinExistence type="predicted"/>
<dbReference type="KEGG" id="mai:MICA_72"/>
<dbReference type="FunFam" id="3.40.50.720:FF:000702">
    <property type="entry name" value="NADH dehydrogenase (Ubiquinone)"/>
    <property type="match status" value="1"/>
</dbReference>
<dbReference type="InterPro" id="IPR036291">
    <property type="entry name" value="NAD(P)-bd_dom_sf"/>
</dbReference>
<dbReference type="eggNOG" id="COG0702">
    <property type="taxonomic scope" value="Bacteria"/>
</dbReference>
<protein>
    <submittedName>
        <fullName evidence="2">NAD dependent epimerase/dehydratase family protein</fullName>
    </submittedName>
</protein>
<reference evidence="2 3" key="1">
    <citation type="journal article" date="2011" name="BMC Genomics">
        <title>Genomic insights into an obligate epibiotic bacterial predator: Micavibrio aeruginosavorus ARL-13.</title>
        <authorList>
            <person name="Wang Z."/>
            <person name="Kadouri D."/>
            <person name="Wu M."/>
        </authorList>
    </citation>
    <scope>NUCLEOTIDE SEQUENCE [LARGE SCALE GENOMIC DNA]</scope>
    <source>
        <strain evidence="2 3">ARL-13</strain>
    </source>
</reference>
<evidence type="ECO:0000313" key="2">
    <source>
        <dbReference type="EMBL" id="AEP08420.1"/>
    </source>
</evidence>
<dbReference type="STRING" id="856793.MICA_72"/>
<dbReference type="AlphaFoldDB" id="G2KMN3"/>
<accession>G2KMN3</accession>
<dbReference type="Proteomes" id="UP000009286">
    <property type="component" value="Chromosome"/>
</dbReference>
<dbReference type="EMBL" id="CP002382">
    <property type="protein sequence ID" value="AEP08420.1"/>
    <property type="molecule type" value="Genomic_DNA"/>
</dbReference>
<dbReference type="OrthoDB" id="9776313at2"/>
<dbReference type="PANTHER" id="PTHR12126:SF11">
    <property type="entry name" value="NADH DEHYDROGENASE [UBIQUINONE] 1 ALPHA SUBCOMPLEX SUBUNIT 9, MITOCHONDRIAL"/>
    <property type="match status" value="1"/>
</dbReference>
<dbReference type="SUPFAM" id="SSF51735">
    <property type="entry name" value="NAD(P)-binding Rossmann-fold domains"/>
    <property type="match status" value="1"/>
</dbReference>
<sequence>MSIGPKIATVFGGSGFVGRYVVQALARAGYTVKVASRAAESAYFLRPYGTVGQIVPMTCNVRDRASVERVIAGSSVVVNCIGILYERKRGDFKRLHTDLPQMIAELCTAQNVSRFVHISALGADRNPSRYSRTKLAGEQAVLAAFPNATILRPSVIFGPEDDFFNRFATMAGFMPALPLIGGGMTRFQPVYVRDVADAVVAAATHSAFGHSGALGQVFELGGPEILNFRDIYSRLFSYIGKRCGMVNLPFGVAALQAGVLQFIPPKPILTPDQVKSLKTDNVVQDDAMTLDDLGVTATGMSLIVPAYLERFRPGGRFGDKKRA</sequence>
<gene>
    <name evidence="2" type="ordered locus">MICA_72</name>
</gene>
<dbReference type="PANTHER" id="PTHR12126">
    <property type="entry name" value="NADH-UBIQUINONE OXIDOREDUCTASE 39 KDA SUBUNIT-RELATED"/>
    <property type="match status" value="1"/>
</dbReference>
<organism evidence="2 3">
    <name type="scientific">Micavibrio aeruginosavorus (strain ARL-13)</name>
    <dbReference type="NCBI Taxonomy" id="856793"/>
    <lineage>
        <taxon>Bacteria</taxon>
        <taxon>Pseudomonadati</taxon>
        <taxon>Bdellovibrionota</taxon>
        <taxon>Bdellovibrionia</taxon>
        <taxon>Bdellovibrionales</taxon>
        <taxon>Pseudobdellovibrionaceae</taxon>
        <taxon>Micavibrio</taxon>
    </lineage>
</organism>
<dbReference type="Pfam" id="PF01370">
    <property type="entry name" value="Epimerase"/>
    <property type="match status" value="1"/>
</dbReference>
<evidence type="ECO:0000259" key="1">
    <source>
        <dbReference type="Pfam" id="PF01370"/>
    </source>
</evidence>
<dbReference type="HOGENOM" id="CLU_007383_6_5_5"/>
<dbReference type="InterPro" id="IPR051207">
    <property type="entry name" value="ComplexI_NDUFA9_subunit"/>
</dbReference>
<dbReference type="InterPro" id="IPR001509">
    <property type="entry name" value="Epimerase_deHydtase"/>
</dbReference>
<dbReference type="Gene3D" id="3.40.50.720">
    <property type="entry name" value="NAD(P)-binding Rossmann-like Domain"/>
    <property type="match status" value="1"/>
</dbReference>
<dbReference type="GO" id="GO:0044877">
    <property type="term" value="F:protein-containing complex binding"/>
    <property type="evidence" value="ECO:0007669"/>
    <property type="project" value="TreeGrafter"/>
</dbReference>
<keyword evidence="3" id="KW-1185">Reference proteome</keyword>
<evidence type="ECO:0000313" key="3">
    <source>
        <dbReference type="Proteomes" id="UP000009286"/>
    </source>
</evidence>
<dbReference type="CDD" id="cd05271">
    <property type="entry name" value="NDUFA9_like_SDR_a"/>
    <property type="match status" value="1"/>
</dbReference>
<feature type="domain" description="NAD-dependent epimerase/dehydratase" evidence="1">
    <location>
        <begin position="9"/>
        <end position="211"/>
    </location>
</feature>